<reference evidence="11 12" key="1">
    <citation type="journal article" date="2017" name="Front. Genet.">
        <title>Draft sequencing of the heterozygous diploid genome of Satsuma (Citrus unshiu Marc.) using a hybrid assembly approach.</title>
        <authorList>
            <person name="Shimizu T."/>
            <person name="Tanizawa Y."/>
            <person name="Mochizuki T."/>
            <person name="Nagasaki H."/>
            <person name="Yoshioka T."/>
            <person name="Toyoda A."/>
            <person name="Fujiyama A."/>
            <person name="Kaminuma E."/>
            <person name="Nakamura Y."/>
        </authorList>
    </citation>
    <scope>NUCLEOTIDE SEQUENCE [LARGE SCALE GENOMIC DNA]</scope>
    <source>
        <strain evidence="12">cv. Miyagawa wase</strain>
    </source>
</reference>
<dbReference type="PANTHER" id="PTHR31832">
    <property type="entry name" value="B-BOX ZINC FINGER PROTEIN 22"/>
    <property type="match status" value="1"/>
</dbReference>
<dbReference type="PROSITE" id="PS50119">
    <property type="entry name" value="ZF_BBOX"/>
    <property type="match status" value="2"/>
</dbReference>
<dbReference type="GO" id="GO:0008270">
    <property type="term" value="F:zinc ion binding"/>
    <property type="evidence" value="ECO:0007669"/>
    <property type="project" value="UniProtKB-KW"/>
</dbReference>
<evidence type="ECO:0000313" key="12">
    <source>
        <dbReference type="Proteomes" id="UP000236630"/>
    </source>
</evidence>
<dbReference type="GO" id="GO:0009640">
    <property type="term" value="P:photomorphogenesis"/>
    <property type="evidence" value="ECO:0007669"/>
    <property type="project" value="TreeGrafter"/>
</dbReference>
<accession>A0A2H5MZ23</accession>
<protein>
    <recommendedName>
        <fullName evidence="10">B box-type domain-containing protein</fullName>
    </recommendedName>
</protein>
<comment type="caution">
    <text evidence="11">The sequence shown here is derived from an EMBL/GenBank/DDBJ whole genome shotgun (WGS) entry which is preliminary data.</text>
</comment>
<dbReference type="InterPro" id="IPR051979">
    <property type="entry name" value="B-box_zinc_finger"/>
</dbReference>
<evidence type="ECO:0000256" key="1">
    <source>
        <dbReference type="ARBA" id="ARBA00004123"/>
    </source>
</evidence>
<dbReference type="GO" id="GO:0006355">
    <property type="term" value="P:regulation of DNA-templated transcription"/>
    <property type="evidence" value="ECO:0007669"/>
    <property type="project" value="TreeGrafter"/>
</dbReference>
<feature type="domain" description="B box-type" evidence="10">
    <location>
        <begin position="66"/>
        <end position="113"/>
    </location>
</feature>
<evidence type="ECO:0000259" key="10">
    <source>
        <dbReference type="PROSITE" id="PS50119"/>
    </source>
</evidence>
<comment type="subcellular location">
    <subcellularLocation>
        <location evidence="1">Nucleus</location>
    </subcellularLocation>
</comment>
<dbReference type="PANTHER" id="PTHR31832:SF63">
    <property type="entry name" value="B-BOX ZINC FINGER PROTEIN 23"/>
    <property type="match status" value="1"/>
</dbReference>
<evidence type="ECO:0000313" key="11">
    <source>
        <dbReference type="EMBL" id="GAY33264.1"/>
    </source>
</evidence>
<dbReference type="FunFam" id="3.30.160.60:FF:000589">
    <property type="entry name" value="B-box zinc finger protein 22"/>
    <property type="match status" value="1"/>
</dbReference>
<evidence type="ECO:0000256" key="2">
    <source>
        <dbReference type="ARBA" id="ARBA00022723"/>
    </source>
</evidence>
<sequence>MKLQCEVCEKAEAEVLCCADEAVLCSNCDVKVHTANKLSRKHQRVSLLKHNAAAASSSSSSSPSASQLPSCEICQERNGYFFCLEDRAILCRQCDVSIHMASPFQSSHQRFLIGGIKVALESAADNNSRTSESTGCEGREFSNTAYFPTAAAEESRQAMTMDSSTGSGSGLAAAHLATAASSCSWQLDDLLGNDDFNYHDFSDTESSRIN</sequence>
<keyword evidence="12" id="KW-1185">Reference proteome</keyword>
<dbReference type="Gene3D" id="3.30.160.60">
    <property type="entry name" value="Classic Zinc Finger"/>
    <property type="match status" value="1"/>
</dbReference>
<dbReference type="Proteomes" id="UP000236630">
    <property type="component" value="Unassembled WGS sequence"/>
</dbReference>
<keyword evidence="6" id="KW-0805">Transcription regulation</keyword>
<dbReference type="CDD" id="cd19821">
    <property type="entry name" value="Bbox1_BBX-like"/>
    <property type="match status" value="2"/>
</dbReference>
<keyword evidence="5" id="KW-0862">Zinc</keyword>
<name>A0A2H5MZ23_CITUN</name>
<keyword evidence="7" id="KW-0804">Transcription</keyword>
<keyword evidence="3" id="KW-0677">Repeat</keyword>
<dbReference type="AlphaFoldDB" id="A0A2H5MZ23"/>
<keyword evidence="2" id="KW-0479">Metal-binding</keyword>
<keyword evidence="4 9" id="KW-0863">Zinc-finger</keyword>
<evidence type="ECO:0000256" key="9">
    <source>
        <dbReference type="PROSITE-ProRule" id="PRU00024"/>
    </source>
</evidence>
<evidence type="ECO:0000256" key="5">
    <source>
        <dbReference type="ARBA" id="ARBA00022833"/>
    </source>
</evidence>
<keyword evidence="8" id="KW-0539">Nucleus</keyword>
<gene>
    <name evidence="11" type="ORF">CUMW_284050</name>
</gene>
<dbReference type="Pfam" id="PF00643">
    <property type="entry name" value="zf-B_box"/>
    <property type="match status" value="2"/>
</dbReference>
<evidence type="ECO:0000256" key="6">
    <source>
        <dbReference type="ARBA" id="ARBA00023015"/>
    </source>
</evidence>
<dbReference type="SMART" id="SM00336">
    <property type="entry name" value="BBOX"/>
    <property type="match status" value="2"/>
</dbReference>
<feature type="domain" description="B box-type" evidence="10">
    <location>
        <begin position="1"/>
        <end position="47"/>
    </location>
</feature>
<dbReference type="InterPro" id="IPR049808">
    <property type="entry name" value="CONSTANS-like_Bbox1"/>
</dbReference>
<dbReference type="GO" id="GO:0005634">
    <property type="term" value="C:nucleus"/>
    <property type="evidence" value="ECO:0007669"/>
    <property type="project" value="UniProtKB-SubCell"/>
</dbReference>
<evidence type="ECO:0000256" key="3">
    <source>
        <dbReference type="ARBA" id="ARBA00022737"/>
    </source>
</evidence>
<organism evidence="11 12">
    <name type="scientific">Citrus unshiu</name>
    <name type="common">Satsuma mandarin</name>
    <name type="synonym">Citrus nobilis var. unshiu</name>
    <dbReference type="NCBI Taxonomy" id="55188"/>
    <lineage>
        <taxon>Eukaryota</taxon>
        <taxon>Viridiplantae</taxon>
        <taxon>Streptophyta</taxon>
        <taxon>Embryophyta</taxon>
        <taxon>Tracheophyta</taxon>
        <taxon>Spermatophyta</taxon>
        <taxon>Magnoliopsida</taxon>
        <taxon>eudicotyledons</taxon>
        <taxon>Gunneridae</taxon>
        <taxon>Pentapetalae</taxon>
        <taxon>rosids</taxon>
        <taxon>malvids</taxon>
        <taxon>Sapindales</taxon>
        <taxon>Rutaceae</taxon>
        <taxon>Aurantioideae</taxon>
        <taxon>Citrus</taxon>
    </lineage>
</organism>
<evidence type="ECO:0000256" key="8">
    <source>
        <dbReference type="ARBA" id="ARBA00023242"/>
    </source>
</evidence>
<dbReference type="EMBL" id="BDQV01004318">
    <property type="protein sequence ID" value="GAY33264.1"/>
    <property type="molecule type" value="Genomic_DNA"/>
</dbReference>
<dbReference type="InterPro" id="IPR000315">
    <property type="entry name" value="Znf_B-box"/>
</dbReference>
<proteinExistence type="predicted"/>
<evidence type="ECO:0000256" key="7">
    <source>
        <dbReference type="ARBA" id="ARBA00023163"/>
    </source>
</evidence>
<evidence type="ECO:0000256" key="4">
    <source>
        <dbReference type="ARBA" id="ARBA00022771"/>
    </source>
</evidence>